<name>A0A917E6N1_9FLAO</name>
<evidence type="ECO:0000313" key="1">
    <source>
        <dbReference type="EMBL" id="GGE09710.1"/>
    </source>
</evidence>
<dbReference type="Gene3D" id="3.40.630.10">
    <property type="entry name" value="Zn peptidases"/>
    <property type="match status" value="1"/>
</dbReference>
<organism evidence="1 2">
    <name type="scientific">Psychroflexus salis</name>
    <dbReference type="NCBI Taxonomy" id="1526574"/>
    <lineage>
        <taxon>Bacteria</taxon>
        <taxon>Pseudomonadati</taxon>
        <taxon>Bacteroidota</taxon>
        <taxon>Flavobacteriia</taxon>
        <taxon>Flavobacteriales</taxon>
        <taxon>Flavobacteriaceae</taxon>
        <taxon>Psychroflexus</taxon>
    </lineage>
</organism>
<dbReference type="PROSITE" id="PS51257">
    <property type="entry name" value="PROKAR_LIPOPROTEIN"/>
    <property type="match status" value="1"/>
</dbReference>
<gene>
    <name evidence="1" type="ORF">GCM10010831_09040</name>
</gene>
<sequence>MKYIYLKKTFIIFTTLLLGSCTSEIDFTFSTSFEKSAGKQTATYEEAIDFYKKAADFSDRASLQKFDETDLGKPLHLFTIKPEKPAKEALSILILNGIHPGEPDGIDASMLLVKRILNASFVLPEHIILHIVPVYNIGGALHRNSTSRVNQKGPENYGFRGNALNYDLNRDFIKSDTKNSKAFYKIYHQVNPSVFIDTHVSNGADYQYTLTHLFTQTEQLGGTLGNFIKNEFIPATEKDLQTKNLPITPYVNVFNRSPSNGFTQFLDTPRYSTGYTSLWNSLGLMIETHMLKPYPERVQATLAMLESLTEQTAKYKDEIQLKRKQNFTHYNSQDQYLFNYRVDSTQFKTFQFLGYKASQNKSEVTQLNRLKYHTNQPTTYPVKYYNTFKASDSVIIPKAYVIPKAYTKIIELLQINHIKISPLKKDQVINAEVYHIANYQTSNTAYEGHYLHYNTQVNRQNEEVVVKKGDYWVETNQKGIRYLLETIEPAAVDSFFNWNFFDSILQRKEGFSPYVFEDIALQFLEKHPNINEAFLAKKLKDSVFANNAYAQLNWIYQQTNHYEKSHLRYPIYRILK</sequence>
<comment type="caution">
    <text evidence="1">The sequence shown here is derived from an EMBL/GenBank/DDBJ whole genome shotgun (WGS) entry which is preliminary data.</text>
</comment>
<dbReference type="AlphaFoldDB" id="A0A917E6N1"/>
<dbReference type="RefSeq" id="WP_229737176.1">
    <property type="nucleotide sequence ID" value="NZ_BMGL01000004.1"/>
</dbReference>
<dbReference type="SUPFAM" id="SSF53187">
    <property type="entry name" value="Zn-dependent exopeptidases"/>
    <property type="match status" value="1"/>
</dbReference>
<evidence type="ECO:0008006" key="3">
    <source>
        <dbReference type="Google" id="ProtNLM"/>
    </source>
</evidence>
<proteinExistence type="predicted"/>
<evidence type="ECO:0000313" key="2">
    <source>
        <dbReference type="Proteomes" id="UP000599688"/>
    </source>
</evidence>
<keyword evidence="2" id="KW-1185">Reference proteome</keyword>
<dbReference type="Proteomes" id="UP000599688">
    <property type="component" value="Unassembled WGS sequence"/>
</dbReference>
<protein>
    <recommendedName>
        <fullName evidence="3">Zinc carboxypeptidase</fullName>
    </recommendedName>
</protein>
<reference evidence="1 2" key="1">
    <citation type="journal article" date="2014" name="Int. J. Syst. Evol. Microbiol.">
        <title>Complete genome sequence of Corynebacterium casei LMG S-19264T (=DSM 44701T), isolated from a smear-ripened cheese.</title>
        <authorList>
            <consortium name="US DOE Joint Genome Institute (JGI-PGF)"/>
            <person name="Walter F."/>
            <person name="Albersmeier A."/>
            <person name="Kalinowski J."/>
            <person name="Ruckert C."/>
        </authorList>
    </citation>
    <scope>NUCLEOTIDE SEQUENCE [LARGE SCALE GENOMIC DNA]</scope>
    <source>
        <strain evidence="1 2">CGMCC 1.12925</strain>
    </source>
</reference>
<accession>A0A917E6N1</accession>
<dbReference type="EMBL" id="BMGL01000004">
    <property type="protein sequence ID" value="GGE09710.1"/>
    <property type="molecule type" value="Genomic_DNA"/>
</dbReference>